<protein>
    <recommendedName>
        <fullName evidence="4">Lipoprotein</fullName>
    </recommendedName>
</protein>
<evidence type="ECO:0000256" key="1">
    <source>
        <dbReference type="SAM" id="SignalP"/>
    </source>
</evidence>
<feature type="signal peptide" evidence="1">
    <location>
        <begin position="1"/>
        <end position="18"/>
    </location>
</feature>
<dbReference type="EMBL" id="JACIEJ010000006">
    <property type="protein sequence ID" value="MBB3986306.1"/>
    <property type="molecule type" value="Genomic_DNA"/>
</dbReference>
<dbReference type="RefSeq" id="WP_183966597.1">
    <property type="nucleotide sequence ID" value="NZ_BAABBZ010000005.1"/>
</dbReference>
<evidence type="ECO:0000313" key="2">
    <source>
        <dbReference type="EMBL" id="MBB3986306.1"/>
    </source>
</evidence>
<sequence length="191" mass="21299">MVRVFAIVTMMLSLVACSDATKDLAQPVEPLGDFTLGHAIVVAPNLQQLLVSRNATEDEWISTVDKAVEKRFRRFSGGRYYHLGISVEAYSLPPPIIPGKSALALRLTVWDDAANAKLNAETELIHVIQVFETRLKYTREEQMTRLADQAALQIEDWLREKMAEEDWFSTARSAPMIVAEPSPEAASVNAQ</sequence>
<evidence type="ECO:0008006" key="4">
    <source>
        <dbReference type="Google" id="ProtNLM"/>
    </source>
</evidence>
<accession>A0A7W6DRC4</accession>
<keyword evidence="3" id="KW-1185">Reference proteome</keyword>
<reference evidence="2 3" key="1">
    <citation type="submission" date="2020-08" db="EMBL/GenBank/DDBJ databases">
        <title>Genomic Encyclopedia of Type Strains, Phase IV (KMG-IV): sequencing the most valuable type-strain genomes for metagenomic binning, comparative biology and taxonomic classification.</title>
        <authorList>
            <person name="Goeker M."/>
        </authorList>
    </citation>
    <scope>NUCLEOTIDE SEQUENCE [LARGE SCALE GENOMIC DNA]</scope>
    <source>
        <strain evidence="2 3">DSM 102235</strain>
    </source>
</reference>
<dbReference type="PROSITE" id="PS51257">
    <property type="entry name" value="PROKAR_LIPOPROTEIN"/>
    <property type="match status" value="1"/>
</dbReference>
<gene>
    <name evidence="2" type="ORF">GGQ68_002645</name>
</gene>
<feature type="chain" id="PRO_5031531871" description="Lipoprotein" evidence="1">
    <location>
        <begin position="19"/>
        <end position="191"/>
    </location>
</feature>
<proteinExistence type="predicted"/>
<dbReference type="Proteomes" id="UP000541426">
    <property type="component" value="Unassembled WGS sequence"/>
</dbReference>
<comment type="caution">
    <text evidence="2">The sequence shown here is derived from an EMBL/GenBank/DDBJ whole genome shotgun (WGS) entry which is preliminary data.</text>
</comment>
<organism evidence="2 3">
    <name type="scientific">Sagittula marina</name>
    <dbReference type="NCBI Taxonomy" id="943940"/>
    <lineage>
        <taxon>Bacteria</taxon>
        <taxon>Pseudomonadati</taxon>
        <taxon>Pseudomonadota</taxon>
        <taxon>Alphaproteobacteria</taxon>
        <taxon>Rhodobacterales</taxon>
        <taxon>Roseobacteraceae</taxon>
        <taxon>Sagittula</taxon>
    </lineage>
</organism>
<name>A0A7W6DRC4_9RHOB</name>
<dbReference type="AlphaFoldDB" id="A0A7W6DRC4"/>
<evidence type="ECO:0000313" key="3">
    <source>
        <dbReference type="Proteomes" id="UP000541426"/>
    </source>
</evidence>
<keyword evidence="1" id="KW-0732">Signal</keyword>